<feature type="region of interest" description="Disordered" evidence="5">
    <location>
        <begin position="174"/>
        <end position="202"/>
    </location>
</feature>
<dbReference type="GO" id="GO:0000922">
    <property type="term" value="C:spindle pole"/>
    <property type="evidence" value="ECO:0007669"/>
    <property type="project" value="TreeGrafter"/>
</dbReference>
<keyword evidence="2" id="KW-0963">Cytoplasm</keyword>
<dbReference type="GO" id="GO:0005737">
    <property type="term" value="C:cytoplasm"/>
    <property type="evidence" value="ECO:0007669"/>
    <property type="project" value="UniProtKB-SubCell"/>
</dbReference>
<evidence type="ECO:0000256" key="1">
    <source>
        <dbReference type="ARBA" id="ARBA00004496"/>
    </source>
</evidence>
<dbReference type="Gene3D" id="1.20.5.190">
    <property type="match status" value="10"/>
</dbReference>
<name>A0A1Z5K6S7_FISSO</name>
<dbReference type="GO" id="GO:0000278">
    <property type="term" value="P:mitotic cell cycle"/>
    <property type="evidence" value="ECO:0007669"/>
    <property type="project" value="TreeGrafter"/>
</dbReference>
<sequence>MDVSVRSAQTEDKQSKRTLPTASHTSYQRTSFPQPDEEEETTQQKNTEENEDEIISVNSSLATNDAFEENCIQILGTPGESVTRRLSSTRWNRLQKDPVVYDRLYQHAVYKMELERMPWNEERQEEDAQPTATAGGKHSSRPSSEDWKTIIALEASVSHRIEHAKSALTPVRQAAIPTPSSSQRKIATRVSQATPRRSPNTRYQQYSAAIRIQAWWRAFPRRPVIRKDYFHDKLIRIKTSPHYSSDPRTPDSPSYFSKSTTSMQQQQIAILTIQSWWRMTVLERDYRTLLWAVLTIQRFVRQSKWHRAARTIQTRYRGYKVRQSFGWLRVSVIVIQSVVRMFLIRCKIADYYHMLQQRRLLLQYKRVMVQRDLLVQKRAVLRSRRTASILIQTQWRRYQAMGMLECLRACSIIVQAQIRGYLVRKSWQRTLQNHQEKWRIEHAAAVRIQASWRRVMAVERYTLWKQVVLQNQRPAIVLIQTQWRRYLAVRMYQLVVRMHQQSQERAAVIIQTKCRAYLALKRYEMIQHLNVHNRERSAIVIQSQWRRHLASRVYSIVQSLKRQCQERAAVIVQTCWRRYACIRLLDVLKQMAIEHQHSAATFVQAQWRRHAAAKAIILLKLEKQEMSAAAIQSRWRRYQAIEMFECLRACIIIIQSQIRGYLVRRSIPRIILTTPAFQHYQGVLAAGFDCAKAASIDIQRVVRGYLKRQKIKKYRIWLSAAVIIQTKWRSFQATQTFQLWRFSAILIQSCVRMYMTQRWLATAPPGFLQFQSVLVAGFHRANTACTQIQRVVRGYLVRHNFDLLQAGALQRILFRHDIIMSFPETYRWQIYWRTLCVRNQFSLNEIESHALRLQCWWRMIPIQHHLHNLQILSVWLQAIIRGYLCRNAFKRMKSAATTIQATYRGWQSARDFSLLWWAAITVQTWWRRHRAAILIQSLFRMWMLSPQRQLRHASAIVLQKSCRRIFVQNSFILSRVAALMIQATYRGYKPRYQLAISKNAATNIQTRVRIWLAVRRYNLVRSSLLVIQSFARKFIIQSRYRNARYQLKINKAAVRIQNLVRCVSTRLRYITMRESSIVLQSHVRAWMIRSNFVCIRYELSQTVMLIQACARRWLVRQRYKLFCASIIVLQSWARGAVTRRKLQKLRHDAQQERATKMQAVARKCLAVREASMRRTAILHIQSHARALLVRQVVNKAKLSSIKLQSHIRGWIERNKYRNCLAEIEIRKTAASVIQSKWRAYYRKTRYPLTIAETSPVRLQHTRVVCFLEYTVAASTIQSSFRRYQCRAYYQLCRNAIVPFQKKFRLYVQHRKRSIITLQRVIRGILCRRNIWSRRKTEENRLLRDVLQIQTLFRSCFDRNSFLGDTTVMPALQQALRHFEERRQNLPCDMLSSTASKQYKNWKFDAMIFILESVVILLRLRVEERMLNIPAPVVLGLVRQSTKSKLPLLSSEQHAFSATQSSRLTRAFRSMESSCCVMIQRLYRGYQARCEYKALRIGFNTERKRHVSRSTGWSVRIVEQLSCQRIRVELSVDERLVQRHRAALLIQKTYITWRERRQQFCYAVLQSIFKVKIYQSVDKETPISEFQADSTPYLCDERVREAHMDFQLPLERSNTFCDMINQNRVQLMDTVLVPLPFLTPLN</sequence>
<protein>
    <submittedName>
        <fullName evidence="6">Uncharacterized protein</fullName>
    </submittedName>
</protein>
<dbReference type="GO" id="GO:0005516">
    <property type="term" value="F:calmodulin binding"/>
    <property type="evidence" value="ECO:0007669"/>
    <property type="project" value="UniProtKB-KW"/>
</dbReference>
<dbReference type="OrthoDB" id="2148418at2759"/>
<feature type="region of interest" description="Disordered" evidence="5">
    <location>
        <begin position="120"/>
        <end position="145"/>
    </location>
</feature>
<dbReference type="EMBL" id="BDSP01000174">
    <property type="protein sequence ID" value="GAX21944.1"/>
    <property type="molecule type" value="Genomic_DNA"/>
</dbReference>
<evidence type="ECO:0000256" key="3">
    <source>
        <dbReference type="ARBA" id="ARBA00022737"/>
    </source>
</evidence>
<dbReference type="SMART" id="SM00015">
    <property type="entry name" value="IQ"/>
    <property type="match status" value="37"/>
</dbReference>
<proteinExistence type="predicted"/>
<keyword evidence="4" id="KW-0112">Calmodulin-binding</keyword>
<dbReference type="InParanoid" id="A0A1Z5K6S7"/>
<dbReference type="InterPro" id="IPR027417">
    <property type="entry name" value="P-loop_NTPase"/>
</dbReference>
<dbReference type="InterPro" id="IPR000048">
    <property type="entry name" value="IQ_motif_EF-hand-BS"/>
</dbReference>
<dbReference type="PANTHER" id="PTHR22706:SF1">
    <property type="entry name" value="ASSEMBLY FACTOR FOR SPINDLE MICROTUBULES"/>
    <property type="match status" value="1"/>
</dbReference>
<accession>A0A1Z5K6S7</accession>
<comment type="caution">
    <text evidence="6">The sequence shown here is derived from an EMBL/GenBank/DDBJ whole genome shotgun (WGS) entry which is preliminary data.</text>
</comment>
<evidence type="ECO:0000313" key="7">
    <source>
        <dbReference type="Proteomes" id="UP000198406"/>
    </source>
</evidence>
<dbReference type="SUPFAM" id="SSF52540">
    <property type="entry name" value="P-loop containing nucleoside triphosphate hydrolases"/>
    <property type="match status" value="1"/>
</dbReference>
<dbReference type="Proteomes" id="UP000198406">
    <property type="component" value="Unassembled WGS sequence"/>
</dbReference>
<feature type="compositionally biased region" description="Polar residues" evidence="5">
    <location>
        <begin position="178"/>
        <end position="202"/>
    </location>
</feature>
<evidence type="ECO:0000313" key="6">
    <source>
        <dbReference type="EMBL" id="GAX21944.1"/>
    </source>
</evidence>
<evidence type="ECO:0000256" key="2">
    <source>
        <dbReference type="ARBA" id="ARBA00022490"/>
    </source>
</evidence>
<reference evidence="6 7" key="1">
    <citation type="journal article" date="2015" name="Plant Cell">
        <title>Oil accumulation by the oleaginous diatom Fistulifera solaris as revealed by the genome and transcriptome.</title>
        <authorList>
            <person name="Tanaka T."/>
            <person name="Maeda Y."/>
            <person name="Veluchamy A."/>
            <person name="Tanaka M."/>
            <person name="Abida H."/>
            <person name="Marechal E."/>
            <person name="Bowler C."/>
            <person name="Muto M."/>
            <person name="Sunaga Y."/>
            <person name="Tanaka M."/>
            <person name="Yoshino T."/>
            <person name="Taniguchi T."/>
            <person name="Fukuda Y."/>
            <person name="Nemoto M."/>
            <person name="Matsumoto M."/>
            <person name="Wong P.S."/>
            <person name="Aburatani S."/>
            <person name="Fujibuchi W."/>
        </authorList>
    </citation>
    <scope>NUCLEOTIDE SEQUENCE [LARGE SCALE GENOMIC DNA]</scope>
    <source>
        <strain evidence="6 7">JPCC DA0580</strain>
    </source>
</reference>
<evidence type="ECO:0000256" key="4">
    <source>
        <dbReference type="ARBA" id="ARBA00022860"/>
    </source>
</evidence>
<dbReference type="PROSITE" id="PS50096">
    <property type="entry name" value="IQ"/>
    <property type="match status" value="18"/>
</dbReference>
<dbReference type="GO" id="GO:0007051">
    <property type="term" value="P:spindle organization"/>
    <property type="evidence" value="ECO:0007669"/>
    <property type="project" value="TreeGrafter"/>
</dbReference>
<keyword evidence="3" id="KW-0677">Repeat</keyword>
<gene>
    <name evidence="6" type="ORF">FisN_40Hh005</name>
</gene>
<feature type="region of interest" description="Disordered" evidence="5">
    <location>
        <begin position="1"/>
        <end position="51"/>
    </location>
</feature>
<keyword evidence="7" id="KW-1185">Reference proteome</keyword>
<dbReference type="Pfam" id="PF00612">
    <property type="entry name" value="IQ"/>
    <property type="match status" value="21"/>
</dbReference>
<comment type="subcellular location">
    <subcellularLocation>
        <location evidence="1">Cytoplasm</location>
    </subcellularLocation>
</comment>
<feature type="compositionally biased region" description="Polar residues" evidence="5">
    <location>
        <begin position="17"/>
        <end position="33"/>
    </location>
</feature>
<evidence type="ECO:0000256" key="5">
    <source>
        <dbReference type="SAM" id="MobiDB-lite"/>
    </source>
</evidence>
<dbReference type="GO" id="GO:0051295">
    <property type="term" value="P:establishment of meiotic spindle localization"/>
    <property type="evidence" value="ECO:0007669"/>
    <property type="project" value="TreeGrafter"/>
</dbReference>
<dbReference type="InterPro" id="IPR051185">
    <property type="entry name" value="ASPM"/>
</dbReference>
<organism evidence="6 7">
    <name type="scientific">Fistulifera solaris</name>
    <name type="common">Oleaginous diatom</name>
    <dbReference type="NCBI Taxonomy" id="1519565"/>
    <lineage>
        <taxon>Eukaryota</taxon>
        <taxon>Sar</taxon>
        <taxon>Stramenopiles</taxon>
        <taxon>Ochrophyta</taxon>
        <taxon>Bacillariophyta</taxon>
        <taxon>Bacillariophyceae</taxon>
        <taxon>Bacillariophycidae</taxon>
        <taxon>Naviculales</taxon>
        <taxon>Naviculaceae</taxon>
        <taxon>Fistulifera</taxon>
    </lineage>
</organism>
<dbReference type="PANTHER" id="PTHR22706">
    <property type="entry name" value="ASSEMBLY FACTOR FOR SPINDLE MICROTUBULES"/>
    <property type="match status" value="1"/>
</dbReference>